<evidence type="ECO:0000313" key="6">
    <source>
        <dbReference type="Proteomes" id="UP000003288"/>
    </source>
</evidence>
<dbReference type="SUPFAM" id="SSF55073">
    <property type="entry name" value="Nucleotide cyclase"/>
    <property type="match status" value="1"/>
</dbReference>
<protein>
    <recommendedName>
        <fullName evidence="1">diguanylate cyclase</fullName>
        <ecNumber evidence="1">2.7.7.65</ecNumber>
    </recommendedName>
</protein>
<dbReference type="Pfam" id="PF09084">
    <property type="entry name" value="NMT1"/>
    <property type="match status" value="1"/>
</dbReference>
<evidence type="ECO:0000256" key="3">
    <source>
        <dbReference type="SAM" id="Phobius"/>
    </source>
</evidence>
<evidence type="ECO:0000313" key="5">
    <source>
        <dbReference type="EMBL" id="EDM23261.1"/>
    </source>
</evidence>
<dbReference type="InterPro" id="IPR050469">
    <property type="entry name" value="Diguanylate_Cyclase"/>
</dbReference>
<feature type="transmembrane region" description="Helical" evidence="3">
    <location>
        <begin position="559"/>
        <end position="580"/>
    </location>
</feature>
<sequence length="750" mass="87455">MAKRQIKGGIIKTLFVFFLSFIFLFSDTNVTLQLKWKNAFQFAGFYMAKEKGFYKKEGLNVNFKEFNGNDIVDEVLEGKADFGISDFYLVEARLKGKKVVAIMPIFEYSPLAIVSINPNIKSIKDFKNKTLCIPKYYLNTILTELFFIENRIDIKKLKVKNQLFGLNDIKNKKCDLYGIYETDQLYYFKKYHIPYKLFAMKDFGVKIYGDILFTSEKLRYSNPKLVEKFKKASIKGWEYALNHIDETIKVILRKYNTQHFTYEKLKDEALKTKEYISNFKFNLEKINHIKTMTKLSLKLKGDFDLVDFIFSPYIKTQKEANFIKTHKIITANTTKWPPFLMEKDGNLVGIAKDFFDIVKENLFLKTENKILSSYSDVVNYIENKKADITFIATKTPKKENYAIFSIPFSTYPIVIATKKDISFVPDLNFLRNKKIAIGKDYSAYDLLKNFSKLKIVGVEDTKQALLMLEKNKVDVVIDIMPVLAYYISVLNLDNVKISGTTPFKYNASFMIRDDYSILKNMIDRVLEDIPHIKKEKILSNYINVNYQQGYTEKYIKVTYFWFGIVIIILLGIILIIIYQLSKIKKLSKQLETMAFYDKLTNIYNRAKFKNILKEFIEYSKRYKTPLSLIFLDIDYFKKINDNFGHEKGDLVLKEMVKVAKLSLRESDVFGRWGGEEFLILLPNTDINGAKIVAEKIRDAIESHDFDGIKVTVSLGVTQLKEDDTIESFVNRADIALYQAKKEGRNRVVVF</sequence>
<dbReference type="FunFam" id="3.30.70.270:FF:000001">
    <property type="entry name" value="Diguanylate cyclase domain protein"/>
    <property type="match status" value="1"/>
</dbReference>
<feature type="domain" description="GGDEF" evidence="4">
    <location>
        <begin position="624"/>
        <end position="750"/>
    </location>
</feature>
<dbReference type="PANTHER" id="PTHR45138">
    <property type="entry name" value="REGULATORY COMPONENTS OF SENSORY TRANSDUCTION SYSTEM"/>
    <property type="match status" value="1"/>
</dbReference>
<gene>
    <name evidence="5" type="ORF">CMTB2_06171</name>
</gene>
<keyword evidence="3" id="KW-0472">Membrane</keyword>
<comment type="caution">
    <text evidence="5">The sequence shown here is derived from an EMBL/GenBank/DDBJ whole genome shotgun (WGS) entry which is preliminary data.</text>
</comment>
<dbReference type="NCBIfam" id="TIGR00254">
    <property type="entry name" value="GGDEF"/>
    <property type="match status" value="1"/>
</dbReference>
<dbReference type="InterPro" id="IPR015168">
    <property type="entry name" value="SsuA/THI5"/>
</dbReference>
<dbReference type="Pfam" id="PF00497">
    <property type="entry name" value="SBP_bac_3"/>
    <property type="match status" value="1"/>
</dbReference>
<dbReference type="GO" id="GO:0052621">
    <property type="term" value="F:diguanylate cyclase activity"/>
    <property type="evidence" value="ECO:0007669"/>
    <property type="project" value="UniProtKB-EC"/>
</dbReference>
<dbReference type="InterPro" id="IPR043128">
    <property type="entry name" value="Rev_trsase/Diguanyl_cyclase"/>
</dbReference>
<dbReference type="EC" id="2.7.7.65" evidence="1"/>
<dbReference type="PANTHER" id="PTHR45138:SF9">
    <property type="entry name" value="DIGUANYLATE CYCLASE DGCM-RELATED"/>
    <property type="match status" value="1"/>
</dbReference>
<reference evidence="5 6" key="1">
    <citation type="journal article" date="2011" name="Stand. Genomic Sci.">
        <title>Draft genome sequence of Caminibacter mediatlanticus strain TB-2, an epsilonproteobacterium isolated from a deep-sea hydrothermal vent.</title>
        <authorList>
            <person name="Giovannelli D."/>
            <person name="Ferriera S."/>
            <person name="Johnson J."/>
            <person name="Kravitz S."/>
            <person name="Perez-Rodriguez I."/>
            <person name="Ricci J."/>
            <person name="O'Brien C."/>
            <person name="Voordeckers J.W."/>
            <person name="Bini E."/>
            <person name="Vetriani C."/>
        </authorList>
    </citation>
    <scope>NUCLEOTIDE SEQUENCE [LARGE SCALE GENOMIC DNA]</scope>
    <source>
        <strain evidence="5 6">TB-2</strain>
    </source>
</reference>
<dbReference type="SMART" id="SM00267">
    <property type="entry name" value="GGDEF"/>
    <property type="match status" value="1"/>
</dbReference>
<evidence type="ECO:0000256" key="2">
    <source>
        <dbReference type="ARBA" id="ARBA00034247"/>
    </source>
</evidence>
<dbReference type="InterPro" id="IPR029787">
    <property type="entry name" value="Nucleotide_cyclase"/>
</dbReference>
<dbReference type="SMART" id="SM00062">
    <property type="entry name" value="PBPb"/>
    <property type="match status" value="2"/>
</dbReference>
<comment type="catalytic activity">
    <reaction evidence="2">
        <text>2 GTP = 3',3'-c-di-GMP + 2 diphosphate</text>
        <dbReference type="Rhea" id="RHEA:24898"/>
        <dbReference type="ChEBI" id="CHEBI:33019"/>
        <dbReference type="ChEBI" id="CHEBI:37565"/>
        <dbReference type="ChEBI" id="CHEBI:58805"/>
        <dbReference type="EC" id="2.7.7.65"/>
    </reaction>
</comment>
<name>A0AAI9AFL5_9BACT</name>
<dbReference type="Gene3D" id="3.40.190.10">
    <property type="entry name" value="Periplasmic binding protein-like II"/>
    <property type="match status" value="4"/>
</dbReference>
<keyword evidence="3" id="KW-0812">Transmembrane</keyword>
<evidence type="ECO:0000256" key="1">
    <source>
        <dbReference type="ARBA" id="ARBA00012528"/>
    </source>
</evidence>
<evidence type="ECO:0000259" key="4">
    <source>
        <dbReference type="PROSITE" id="PS50887"/>
    </source>
</evidence>
<accession>A0AAI9AFL5</accession>
<organism evidence="5 6">
    <name type="scientific">Caminibacter mediatlanticus TB-2</name>
    <dbReference type="NCBI Taxonomy" id="391592"/>
    <lineage>
        <taxon>Bacteria</taxon>
        <taxon>Pseudomonadati</taxon>
        <taxon>Campylobacterota</taxon>
        <taxon>Epsilonproteobacteria</taxon>
        <taxon>Nautiliales</taxon>
        <taxon>Nautiliaceae</taxon>
        <taxon>Caminibacter</taxon>
    </lineage>
</organism>
<dbReference type="EMBL" id="ABCJ01000007">
    <property type="protein sequence ID" value="EDM23261.1"/>
    <property type="molecule type" value="Genomic_DNA"/>
</dbReference>
<keyword evidence="3" id="KW-1133">Transmembrane helix</keyword>
<dbReference type="CDD" id="cd01007">
    <property type="entry name" value="PBP2_BvgS_HisK_like"/>
    <property type="match status" value="1"/>
</dbReference>
<dbReference type="SUPFAM" id="SSF53850">
    <property type="entry name" value="Periplasmic binding protein-like II"/>
    <property type="match status" value="2"/>
</dbReference>
<dbReference type="AlphaFoldDB" id="A0AAI9AFL5"/>
<dbReference type="Gene3D" id="3.30.70.270">
    <property type="match status" value="1"/>
</dbReference>
<dbReference type="Proteomes" id="UP000003288">
    <property type="component" value="Unassembled WGS sequence"/>
</dbReference>
<proteinExistence type="predicted"/>
<dbReference type="CDD" id="cd01949">
    <property type="entry name" value="GGDEF"/>
    <property type="match status" value="1"/>
</dbReference>
<dbReference type="InterPro" id="IPR000160">
    <property type="entry name" value="GGDEF_dom"/>
</dbReference>
<dbReference type="InterPro" id="IPR001638">
    <property type="entry name" value="Solute-binding_3/MltF_N"/>
</dbReference>
<dbReference type="Pfam" id="PF00990">
    <property type="entry name" value="GGDEF"/>
    <property type="match status" value="1"/>
</dbReference>
<dbReference type="PROSITE" id="PS50887">
    <property type="entry name" value="GGDEF"/>
    <property type="match status" value="1"/>
</dbReference>